<sequence length="109" mass="12037">MINIVWQSSSSDAWSKGKTIPENSSTLLEVKLPGPPDVQEKDAQVEHDKLGANSGSGTDYTRENANCSRAFHSLCLVDWLRSITTIRQDVQCLDLSGILFARLVANIEF</sequence>
<reference evidence="3 4" key="1">
    <citation type="submission" date="2023-12" db="EMBL/GenBank/DDBJ databases">
        <title>A high-quality genome assembly for Dillenia turbinata (Dilleniales).</title>
        <authorList>
            <person name="Chanderbali A."/>
        </authorList>
    </citation>
    <scope>NUCLEOTIDE SEQUENCE [LARGE SCALE GENOMIC DNA]</scope>
    <source>
        <strain evidence="3">LSX21</strain>
        <tissue evidence="3">Leaf</tissue>
    </source>
</reference>
<organism evidence="3 4">
    <name type="scientific">Dillenia turbinata</name>
    <dbReference type="NCBI Taxonomy" id="194707"/>
    <lineage>
        <taxon>Eukaryota</taxon>
        <taxon>Viridiplantae</taxon>
        <taxon>Streptophyta</taxon>
        <taxon>Embryophyta</taxon>
        <taxon>Tracheophyta</taxon>
        <taxon>Spermatophyta</taxon>
        <taxon>Magnoliopsida</taxon>
        <taxon>eudicotyledons</taxon>
        <taxon>Gunneridae</taxon>
        <taxon>Pentapetalae</taxon>
        <taxon>Dilleniales</taxon>
        <taxon>Dilleniaceae</taxon>
        <taxon>Dillenia</taxon>
    </lineage>
</organism>
<dbReference type="GO" id="GO:0043240">
    <property type="term" value="C:Fanconi anaemia nuclear complex"/>
    <property type="evidence" value="ECO:0007669"/>
    <property type="project" value="InterPro"/>
</dbReference>
<gene>
    <name evidence="3" type="ORF">RJ641_010120</name>
</gene>
<comment type="caution">
    <text evidence="3">The sequence shown here is derived from an EMBL/GenBank/DDBJ whole genome shotgun (WGS) entry which is preliminary data.</text>
</comment>
<evidence type="ECO:0000313" key="4">
    <source>
        <dbReference type="Proteomes" id="UP001370490"/>
    </source>
</evidence>
<dbReference type="Pfam" id="PF11793">
    <property type="entry name" value="FANCL_C"/>
    <property type="match status" value="1"/>
</dbReference>
<proteinExistence type="predicted"/>
<evidence type="ECO:0000313" key="3">
    <source>
        <dbReference type="EMBL" id="KAK6923920.1"/>
    </source>
</evidence>
<feature type="region of interest" description="Disordered" evidence="1">
    <location>
        <begin position="33"/>
        <end position="58"/>
    </location>
</feature>
<evidence type="ECO:0000259" key="2">
    <source>
        <dbReference type="Pfam" id="PF11793"/>
    </source>
</evidence>
<dbReference type="GO" id="GO:0036297">
    <property type="term" value="P:interstrand cross-link repair"/>
    <property type="evidence" value="ECO:0007669"/>
    <property type="project" value="InterPro"/>
</dbReference>
<evidence type="ECO:0000256" key="1">
    <source>
        <dbReference type="SAM" id="MobiDB-lite"/>
    </source>
</evidence>
<dbReference type="Proteomes" id="UP001370490">
    <property type="component" value="Unassembled WGS sequence"/>
</dbReference>
<dbReference type="GO" id="GO:0006513">
    <property type="term" value="P:protein monoubiquitination"/>
    <property type="evidence" value="ECO:0007669"/>
    <property type="project" value="TreeGrafter"/>
</dbReference>
<protein>
    <submittedName>
        <fullName evidence="3">FANCL C-terminal domain</fullName>
    </submittedName>
</protein>
<dbReference type="PANTHER" id="PTHR13206">
    <property type="entry name" value="UBIQUITIN LIGASE PROTEIN PHF9 FANCONI ANEMIA GROUP L PROTEIN"/>
    <property type="match status" value="1"/>
</dbReference>
<feature type="domain" description="FANCL C-terminal" evidence="2">
    <location>
        <begin position="54"/>
        <end position="92"/>
    </location>
</feature>
<feature type="compositionally biased region" description="Basic and acidic residues" evidence="1">
    <location>
        <begin position="38"/>
        <end position="50"/>
    </location>
</feature>
<dbReference type="Gene3D" id="3.30.40.10">
    <property type="entry name" value="Zinc/RING finger domain, C3HC4 (zinc finger)"/>
    <property type="match status" value="1"/>
</dbReference>
<dbReference type="InterPro" id="IPR026848">
    <property type="entry name" value="Fancl"/>
</dbReference>
<dbReference type="PANTHER" id="PTHR13206:SF0">
    <property type="entry name" value="E3 UBIQUITIN-PROTEIN LIGASE FANCL"/>
    <property type="match status" value="1"/>
</dbReference>
<accession>A0AAN8UXR4</accession>
<dbReference type="AlphaFoldDB" id="A0AAN8UXR4"/>
<dbReference type="InterPro" id="IPR013083">
    <property type="entry name" value="Znf_RING/FYVE/PHD"/>
</dbReference>
<keyword evidence="4" id="KW-1185">Reference proteome</keyword>
<dbReference type="EMBL" id="JBAMMX010000017">
    <property type="protein sequence ID" value="KAK6923920.1"/>
    <property type="molecule type" value="Genomic_DNA"/>
</dbReference>
<dbReference type="GO" id="GO:0061630">
    <property type="term" value="F:ubiquitin protein ligase activity"/>
    <property type="evidence" value="ECO:0007669"/>
    <property type="project" value="TreeGrafter"/>
</dbReference>
<dbReference type="InterPro" id="IPR026850">
    <property type="entry name" value="FANCL_C"/>
</dbReference>
<name>A0AAN8UXR4_9MAGN</name>
<dbReference type="SMART" id="SM01197">
    <property type="entry name" value="FANCL_C"/>
    <property type="match status" value="1"/>
</dbReference>